<keyword evidence="8" id="KW-0862">Zinc</keyword>
<keyword evidence="15" id="KW-1185">Reference proteome</keyword>
<comment type="cofactor">
    <cofactor evidence="1">
        <name>Zn(2+)</name>
        <dbReference type="ChEBI" id="CHEBI:29105"/>
    </cofactor>
</comment>
<gene>
    <name evidence="14" type="ORF">ALC60_08267</name>
</gene>
<accession>A0A151WXG9</accession>
<dbReference type="AlphaFoldDB" id="A0A151WXG9"/>
<evidence type="ECO:0000259" key="13">
    <source>
        <dbReference type="Pfam" id="PF17900"/>
    </source>
</evidence>
<keyword evidence="5" id="KW-0645">Protease</keyword>
<dbReference type="Pfam" id="PF01433">
    <property type="entry name" value="Peptidase_M1"/>
    <property type="match status" value="1"/>
</dbReference>
<dbReference type="PRINTS" id="PR00756">
    <property type="entry name" value="ALADIPTASE"/>
</dbReference>
<reference evidence="14 15" key="1">
    <citation type="submission" date="2015-09" db="EMBL/GenBank/DDBJ databases">
        <title>Trachymyrmex zeteki WGS genome.</title>
        <authorList>
            <person name="Nygaard S."/>
            <person name="Hu H."/>
            <person name="Boomsma J."/>
            <person name="Zhang G."/>
        </authorList>
    </citation>
    <scope>NUCLEOTIDE SEQUENCE [LARGE SCALE GENOMIC DNA]</scope>
    <source>
        <strain evidence="14">Tzet28-1</strain>
        <tissue evidence="14">Whole body</tissue>
    </source>
</reference>
<keyword evidence="14" id="KW-0031">Aminopeptidase</keyword>
<evidence type="ECO:0000256" key="6">
    <source>
        <dbReference type="ARBA" id="ARBA00022723"/>
    </source>
</evidence>
<evidence type="ECO:0000313" key="14">
    <source>
        <dbReference type="EMBL" id="KYQ52604.1"/>
    </source>
</evidence>
<feature type="domain" description="Aminopeptidase N-like N-terminal" evidence="13">
    <location>
        <begin position="6"/>
        <end position="76"/>
    </location>
</feature>
<comment type="subcellular location">
    <subcellularLocation>
        <location evidence="2">Cell membrane</location>
        <topology evidence="2">Lipid-anchor</topology>
        <topology evidence="2">GPI-anchor</topology>
    </subcellularLocation>
</comment>
<dbReference type="GO" id="GO:0005615">
    <property type="term" value="C:extracellular space"/>
    <property type="evidence" value="ECO:0007669"/>
    <property type="project" value="TreeGrafter"/>
</dbReference>
<feature type="domain" description="Peptidase M1 membrane alanine aminopeptidase" evidence="11">
    <location>
        <begin position="129"/>
        <end position="343"/>
    </location>
</feature>
<dbReference type="Gene3D" id="2.60.40.1730">
    <property type="entry name" value="tricorn interacting facor f3 domain"/>
    <property type="match status" value="1"/>
</dbReference>
<dbReference type="Pfam" id="PF11838">
    <property type="entry name" value="ERAP1_C"/>
    <property type="match status" value="1"/>
</dbReference>
<dbReference type="GO" id="GO:0005737">
    <property type="term" value="C:cytoplasm"/>
    <property type="evidence" value="ECO:0007669"/>
    <property type="project" value="TreeGrafter"/>
</dbReference>
<dbReference type="GO" id="GO:0006508">
    <property type="term" value="P:proteolysis"/>
    <property type="evidence" value="ECO:0007669"/>
    <property type="project" value="UniProtKB-KW"/>
</dbReference>
<dbReference type="GO" id="GO:0008270">
    <property type="term" value="F:zinc ion binding"/>
    <property type="evidence" value="ECO:0007669"/>
    <property type="project" value="InterPro"/>
</dbReference>
<keyword evidence="9" id="KW-0482">Metalloprotease</keyword>
<name>A0A151WXG9_9HYME</name>
<dbReference type="InterPro" id="IPR014782">
    <property type="entry name" value="Peptidase_M1_dom"/>
</dbReference>
<evidence type="ECO:0000256" key="4">
    <source>
        <dbReference type="ARBA" id="ARBA00022622"/>
    </source>
</evidence>
<dbReference type="InterPro" id="IPR042097">
    <property type="entry name" value="Aminopeptidase_N-like_N_sf"/>
</dbReference>
<evidence type="ECO:0000256" key="3">
    <source>
        <dbReference type="ARBA" id="ARBA00010136"/>
    </source>
</evidence>
<dbReference type="STRING" id="64791.A0A151WXG9"/>
<dbReference type="Gene3D" id="1.10.390.10">
    <property type="entry name" value="Neutral Protease Domain 2"/>
    <property type="match status" value="1"/>
</dbReference>
<dbReference type="SUPFAM" id="SSF63737">
    <property type="entry name" value="Leukotriene A4 hydrolase N-terminal domain"/>
    <property type="match status" value="1"/>
</dbReference>
<evidence type="ECO:0000256" key="5">
    <source>
        <dbReference type="ARBA" id="ARBA00022670"/>
    </source>
</evidence>
<evidence type="ECO:0000313" key="15">
    <source>
        <dbReference type="Proteomes" id="UP000075809"/>
    </source>
</evidence>
<keyword evidence="4" id="KW-0472">Membrane</keyword>
<evidence type="ECO:0000259" key="12">
    <source>
        <dbReference type="Pfam" id="PF11838"/>
    </source>
</evidence>
<keyword evidence="4" id="KW-0336">GPI-anchor</keyword>
<dbReference type="InterPro" id="IPR050344">
    <property type="entry name" value="Peptidase_M1_aminopeptidases"/>
</dbReference>
<dbReference type="InterPro" id="IPR027268">
    <property type="entry name" value="Peptidase_M4/M1_CTD_sf"/>
</dbReference>
<dbReference type="SUPFAM" id="SSF55486">
    <property type="entry name" value="Metalloproteases ('zincins'), catalytic domain"/>
    <property type="match status" value="1"/>
</dbReference>
<evidence type="ECO:0000256" key="8">
    <source>
        <dbReference type="ARBA" id="ARBA00022833"/>
    </source>
</evidence>
<keyword evidence="10" id="KW-0449">Lipoprotein</keyword>
<evidence type="ECO:0000256" key="10">
    <source>
        <dbReference type="ARBA" id="ARBA00023288"/>
    </source>
</evidence>
<keyword evidence="6" id="KW-0479">Metal-binding</keyword>
<dbReference type="InterPro" id="IPR001930">
    <property type="entry name" value="Peptidase_M1"/>
</dbReference>
<dbReference type="GO" id="GO:0098552">
    <property type="term" value="C:side of membrane"/>
    <property type="evidence" value="ECO:0007669"/>
    <property type="project" value="UniProtKB-KW"/>
</dbReference>
<comment type="similarity">
    <text evidence="3">Belongs to the peptidase M1 family.</text>
</comment>
<evidence type="ECO:0000256" key="9">
    <source>
        <dbReference type="ARBA" id="ARBA00023049"/>
    </source>
</evidence>
<dbReference type="GO" id="GO:0043171">
    <property type="term" value="P:peptide catabolic process"/>
    <property type="evidence" value="ECO:0007669"/>
    <property type="project" value="TreeGrafter"/>
</dbReference>
<evidence type="ECO:0000259" key="11">
    <source>
        <dbReference type="Pfam" id="PF01433"/>
    </source>
</evidence>
<dbReference type="GO" id="GO:0070006">
    <property type="term" value="F:metalloaminopeptidase activity"/>
    <property type="evidence" value="ECO:0007669"/>
    <property type="project" value="TreeGrafter"/>
</dbReference>
<proteinExistence type="inferred from homology"/>
<sequence length="728" mass="85653">MLKYGRWLIASNSHARRARKIFPCWDELTFIATYKISILHHKKYTVLSNMKISSAIDRANDMVLTKFIETPLMPAYHVSILISDLSRANMEYITMRSYLTYDQIYNLGGSQIAEGVKFAEMILMNVILRLEPQYKYCERIAKVHYVVLPIFYPDIQNSPGLIFYRGTSIIYDALLDSSAHKIDVALLIGRESVLQCFKRLGGPAWWPHSWLYEGIARLFAEDVVSKTFKSSHEVLQLLIVQGQQESLYLNSIMKPLSELNAMYSHSSISHYIKAPNILRMLRYILTDEAFLNGTDLFLRSLPLFRINEGDNIYIEDLWMKMEQVLTKSDNILKFNVGRIMHFWTRLDDYPIIRMVQYNSSYVKIFVENIDALGTVSLPIITQTHLSKNMEWSFSNMQIIPFNRRINEFFFLLNDTDCDFIIIDIAQSGYYRVIYEGTCWNCIVKYLQKSWNDTNFINKFITPSNCARIIDDAFYFVMNYKHHLSAFLDLLKYILRDVNYVIWYPAIKGLEHISSFFLFEESSVVKTHMRGNLRWLLNSIGYIETSDEPDSVKCLRQEAAKWACLMGDSRCKDNATFLLKQHLTDDKKYKILPWWKTWTYCNGLMQNLDIWSDTFRAWMFHSRDHFITYLPCTECPITAFIKLKEIMDNVEGVLKHELSYNYSSVTTDVKDRINRCFLSIVARHARNRTVFEYIIENFYSVKPRELSSYKMIIVMMNHVYSSEQLFKVK</sequence>
<dbReference type="GO" id="GO:0042277">
    <property type="term" value="F:peptide binding"/>
    <property type="evidence" value="ECO:0007669"/>
    <property type="project" value="TreeGrafter"/>
</dbReference>
<dbReference type="Gene3D" id="1.25.50.20">
    <property type="match status" value="1"/>
</dbReference>
<organism evidence="14 15">
    <name type="scientific">Mycetomoellerius zeteki</name>
    <dbReference type="NCBI Taxonomy" id="64791"/>
    <lineage>
        <taxon>Eukaryota</taxon>
        <taxon>Metazoa</taxon>
        <taxon>Ecdysozoa</taxon>
        <taxon>Arthropoda</taxon>
        <taxon>Hexapoda</taxon>
        <taxon>Insecta</taxon>
        <taxon>Pterygota</taxon>
        <taxon>Neoptera</taxon>
        <taxon>Endopterygota</taxon>
        <taxon>Hymenoptera</taxon>
        <taxon>Apocrita</taxon>
        <taxon>Aculeata</taxon>
        <taxon>Formicoidea</taxon>
        <taxon>Formicidae</taxon>
        <taxon>Myrmicinae</taxon>
        <taxon>Mycetomoellerius</taxon>
    </lineage>
</organism>
<keyword evidence="4" id="KW-0325">Glycoprotein</keyword>
<evidence type="ECO:0000256" key="7">
    <source>
        <dbReference type="ARBA" id="ARBA00022801"/>
    </source>
</evidence>
<dbReference type="Proteomes" id="UP000075809">
    <property type="component" value="Unassembled WGS sequence"/>
</dbReference>
<dbReference type="InterPro" id="IPR024571">
    <property type="entry name" value="ERAP1-like_C_dom"/>
</dbReference>
<keyword evidence="7" id="KW-0378">Hydrolase</keyword>
<dbReference type="GO" id="GO:0005886">
    <property type="term" value="C:plasma membrane"/>
    <property type="evidence" value="ECO:0007669"/>
    <property type="project" value="UniProtKB-SubCell"/>
</dbReference>
<feature type="domain" description="ERAP1-like C-terminal" evidence="12">
    <location>
        <begin position="419"/>
        <end position="605"/>
    </location>
</feature>
<dbReference type="InterPro" id="IPR045357">
    <property type="entry name" value="Aminopeptidase_N-like_N"/>
</dbReference>
<protein>
    <submittedName>
        <fullName evidence="14">Glutamyl aminopeptidase</fullName>
    </submittedName>
</protein>
<dbReference type="PANTHER" id="PTHR11533:SF294">
    <property type="entry name" value="THYROTROPIN-RELEASING HORMONE-DEGRADING ECTOENZYME"/>
    <property type="match status" value="1"/>
</dbReference>
<dbReference type="Pfam" id="PF17900">
    <property type="entry name" value="Peptidase_M1_N"/>
    <property type="match status" value="1"/>
</dbReference>
<evidence type="ECO:0000256" key="2">
    <source>
        <dbReference type="ARBA" id="ARBA00004609"/>
    </source>
</evidence>
<dbReference type="PANTHER" id="PTHR11533">
    <property type="entry name" value="PROTEASE M1 ZINC METALLOPROTEASE"/>
    <property type="match status" value="1"/>
</dbReference>
<evidence type="ECO:0000256" key="1">
    <source>
        <dbReference type="ARBA" id="ARBA00001947"/>
    </source>
</evidence>
<dbReference type="EMBL" id="KQ982663">
    <property type="protein sequence ID" value="KYQ52604.1"/>
    <property type="molecule type" value="Genomic_DNA"/>
</dbReference>